<dbReference type="RefSeq" id="WP_264966281.1">
    <property type="nucleotide sequence ID" value="NZ_JAPDVK010000002.1"/>
</dbReference>
<name>A0AAP3FAA5_9BACT</name>
<accession>A0AAP3FAA5</accession>
<dbReference type="EMBL" id="JAPDVK010000002">
    <property type="protein sequence ID" value="MCW4128574.1"/>
    <property type="molecule type" value="Genomic_DNA"/>
</dbReference>
<gene>
    <name evidence="2" type="ORF">ONT16_09990</name>
</gene>
<feature type="transmembrane region" description="Helical" evidence="1">
    <location>
        <begin position="33"/>
        <end position="52"/>
    </location>
</feature>
<keyword evidence="1" id="KW-0472">Membrane</keyword>
<organism evidence="2 3">
    <name type="scientific">Segatella copri</name>
    <dbReference type="NCBI Taxonomy" id="165179"/>
    <lineage>
        <taxon>Bacteria</taxon>
        <taxon>Pseudomonadati</taxon>
        <taxon>Bacteroidota</taxon>
        <taxon>Bacteroidia</taxon>
        <taxon>Bacteroidales</taxon>
        <taxon>Prevotellaceae</taxon>
        <taxon>Segatella</taxon>
    </lineage>
</organism>
<sequence>MGKEKLSAILAKGRNGTKGWFLYRAWPGTRSAIYVYLMSMLAAFPVGIAAALSCEFIEFLTKTTIQ</sequence>
<keyword evidence="1" id="KW-0812">Transmembrane</keyword>
<reference evidence="2" key="1">
    <citation type="submission" date="2022-11" db="EMBL/GenBank/DDBJ databases">
        <title>Genomic repertoires linked with pathogenic potency of arthritogenic Prevotella copri isolated from the gut of rheumatoid arthritis patients.</title>
        <authorList>
            <person name="Nii T."/>
            <person name="Maeda Y."/>
            <person name="Motooka D."/>
            <person name="Naito M."/>
            <person name="Matsumoto Y."/>
            <person name="Ogawa T."/>
            <person name="Oguro-Igashira E."/>
            <person name="Kishikawa T."/>
            <person name="Yamashita M."/>
            <person name="Koizumi S."/>
            <person name="Kurakawa T."/>
            <person name="Okumura R."/>
            <person name="Kayama H."/>
            <person name="Murakami M."/>
            <person name="Sakaguchi T."/>
            <person name="Das B."/>
            <person name="Nakamura S."/>
            <person name="Okada Y."/>
            <person name="Kumanogoh A."/>
            <person name="Takeda K."/>
        </authorList>
    </citation>
    <scope>NUCLEOTIDE SEQUENCE</scope>
    <source>
        <strain evidence="2">F3-75</strain>
    </source>
</reference>
<proteinExistence type="predicted"/>
<protein>
    <submittedName>
        <fullName evidence="2">Uncharacterized protein</fullName>
    </submittedName>
</protein>
<dbReference type="AlphaFoldDB" id="A0AAP3FAA5"/>
<dbReference type="Proteomes" id="UP001209344">
    <property type="component" value="Unassembled WGS sequence"/>
</dbReference>
<comment type="caution">
    <text evidence="2">The sequence shown here is derived from an EMBL/GenBank/DDBJ whole genome shotgun (WGS) entry which is preliminary data.</text>
</comment>
<evidence type="ECO:0000313" key="2">
    <source>
        <dbReference type="EMBL" id="MCW4128574.1"/>
    </source>
</evidence>
<evidence type="ECO:0000256" key="1">
    <source>
        <dbReference type="SAM" id="Phobius"/>
    </source>
</evidence>
<evidence type="ECO:0000313" key="3">
    <source>
        <dbReference type="Proteomes" id="UP001209344"/>
    </source>
</evidence>
<keyword evidence="1" id="KW-1133">Transmembrane helix</keyword>